<sequence length="194" mass="21481">MKNLLVKSSLALALVSSVALAQGAFVGGEGDYSFNSKIKTKNIASSEKNNFKKGHYGLGFYGGYDFDSYRAYGSYYYDFKARKNAGESDAKWSKHKFLGGVDYTPNITENFKAVLGGYTGLGYLSVRERFENETSKKNFKGLLVGAKAGGIYSFDEHNAIEFGLKADKTFYKKNSGAQLRDTTIGIYTGYTYKF</sequence>
<evidence type="ECO:0000313" key="2">
    <source>
        <dbReference type="EMBL" id="ALF48424.1"/>
    </source>
</evidence>
<name>A0A0M4TCX2_9BACT</name>
<dbReference type="PATRIC" id="fig|199.248.peg.1839"/>
<dbReference type="GeneID" id="28663468"/>
<evidence type="ECO:0000256" key="1">
    <source>
        <dbReference type="SAM" id="SignalP"/>
    </source>
</evidence>
<dbReference type="KEGG" id="ccoc:CCON33237_1789"/>
<feature type="chain" id="PRO_5005802210" description="Outer membrane protein" evidence="1">
    <location>
        <begin position="22"/>
        <end position="194"/>
    </location>
</feature>
<dbReference type="Proteomes" id="UP000066049">
    <property type="component" value="Chromosome"/>
</dbReference>
<accession>A0A0M4TCX2</accession>
<evidence type="ECO:0000313" key="3">
    <source>
        <dbReference type="Proteomes" id="UP000066049"/>
    </source>
</evidence>
<reference evidence="3" key="1">
    <citation type="submission" date="2015-08" db="EMBL/GenBank/DDBJ databases">
        <title>Comparative genomics of the Campylobacter concisus group.</title>
        <authorList>
            <person name="Miller W.G."/>
            <person name="Yee E."/>
            <person name="Chapman M.H."/>
            <person name="Huynh S."/>
            <person name="Bono J.L."/>
            <person name="On S.L.W."/>
            <person name="St Leger J."/>
            <person name="Foster G."/>
            <person name="Parker C.T."/>
        </authorList>
    </citation>
    <scope>NUCLEOTIDE SEQUENCE [LARGE SCALE GENOMIC DNA]</scope>
    <source>
        <strain evidence="3">ATCC 33237</strain>
    </source>
</reference>
<keyword evidence="1" id="KW-0732">Signal</keyword>
<dbReference type="SUPFAM" id="SSF56925">
    <property type="entry name" value="OMPA-like"/>
    <property type="match status" value="1"/>
</dbReference>
<dbReference type="InterPro" id="IPR011250">
    <property type="entry name" value="OMP/PagP_B-barrel"/>
</dbReference>
<evidence type="ECO:0008006" key="4">
    <source>
        <dbReference type="Google" id="ProtNLM"/>
    </source>
</evidence>
<dbReference type="EMBL" id="CP012541">
    <property type="protein sequence ID" value="ALF48424.1"/>
    <property type="molecule type" value="Genomic_DNA"/>
</dbReference>
<dbReference type="RefSeq" id="WP_054197304.1">
    <property type="nucleotide sequence ID" value="NZ_CABMKQ010000033.1"/>
</dbReference>
<organism evidence="2 3">
    <name type="scientific">Campylobacter concisus</name>
    <dbReference type="NCBI Taxonomy" id="199"/>
    <lineage>
        <taxon>Bacteria</taxon>
        <taxon>Pseudomonadati</taxon>
        <taxon>Campylobacterota</taxon>
        <taxon>Epsilonproteobacteria</taxon>
        <taxon>Campylobacterales</taxon>
        <taxon>Campylobacteraceae</taxon>
        <taxon>Campylobacter</taxon>
    </lineage>
</organism>
<proteinExistence type="predicted"/>
<protein>
    <recommendedName>
        <fullName evidence="4">Outer membrane protein</fullName>
    </recommendedName>
</protein>
<dbReference type="AlphaFoldDB" id="A0A0M4TCX2"/>
<feature type="signal peptide" evidence="1">
    <location>
        <begin position="1"/>
        <end position="21"/>
    </location>
</feature>
<gene>
    <name evidence="2" type="ORF">CCON33237_1789</name>
</gene>
<dbReference type="Gene3D" id="2.40.160.20">
    <property type="match status" value="1"/>
</dbReference>